<feature type="domain" description="CASTOR ACT" evidence="1">
    <location>
        <begin position="59"/>
        <end position="119"/>
    </location>
</feature>
<evidence type="ECO:0000259" key="1">
    <source>
        <dbReference type="Pfam" id="PF13840"/>
    </source>
</evidence>
<dbReference type="PANTHER" id="PTHR31131">
    <property type="entry name" value="CHROMOSOME 1, WHOLE GENOME SHOTGUN SEQUENCE"/>
    <property type="match status" value="1"/>
</dbReference>
<keyword evidence="4" id="KW-1185">Reference proteome</keyword>
<dbReference type="PANTHER" id="PTHR31131:SF6">
    <property type="entry name" value="CASTOR ACT DOMAIN-CONTAINING PROTEIN"/>
    <property type="match status" value="1"/>
</dbReference>
<dbReference type="SUPFAM" id="SSF55021">
    <property type="entry name" value="ACT-like"/>
    <property type="match status" value="2"/>
</dbReference>
<dbReference type="AlphaFoldDB" id="A0A5R9PJ18"/>
<dbReference type="InterPro" id="IPR027795">
    <property type="entry name" value="CASTOR_ACT_dom"/>
</dbReference>
<name>A0A5R9PJ18_9GAMM</name>
<dbReference type="Gene3D" id="3.30.2130.10">
    <property type="entry name" value="VC0802-like"/>
    <property type="match status" value="1"/>
</dbReference>
<reference evidence="3 4" key="1">
    <citation type="submission" date="2019-04" db="EMBL/GenBank/DDBJ databases">
        <authorList>
            <person name="Grouzdev D.S."/>
            <person name="Nazina T.N."/>
        </authorList>
    </citation>
    <scope>NUCLEOTIDE SEQUENCE [LARGE SCALE GENOMIC DNA]</scope>
    <source>
        <strain evidence="3 4">SHC 3-19</strain>
    </source>
</reference>
<dbReference type="InterPro" id="IPR049447">
    <property type="entry name" value="A9CJY8-like_N"/>
</dbReference>
<accession>A0A5R9PJ18</accession>
<feature type="domain" description="A9CJY8-like N-terminal" evidence="2">
    <location>
        <begin position="11"/>
        <end position="53"/>
    </location>
</feature>
<proteinExistence type="predicted"/>
<dbReference type="RefSeq" id="WP_138347739.1">
    <property type="nucleotide sequence ID" value="NZ_SROY01000001.1"/>
</dbReference>
<dbReference type="Pfam" id="PF21631">
    <property type="entry name" value="A9CJY8-like_N"/>
    <property type="match status" value="1"/>
</dbReference>
<evidence type="ECO:0000313" key="4">
    <source>
        <dbReference type="Proteomes" id="UP000308508"/>
    </source>
</evidence>
<dbReference type="InterPro" id="IPR051719">
    <property type="entry name" value="CASTOR_mTORC1"/>
</dbReference>
<dbReference type="InterPro" id="IPR016540">
    <property type="entry name" value="UCP008459"/>
</dbReference>
<comment type="caution">
    <text evidence="3">The sequence shown here is derived from an EMBL/GenBank/DDBJ whole genome shotgun (WGS) entry which is preliminary data.</text>
</comment>
<dbReference type="Proteomes" id="UP000308508">
    <property type="component" value="Unassembled WGS sequence"/>
</dbReference>
<dbReference type="InterPro" id="IPR045865">
    <property type="entry name" value="ACT-like_dom_sf"/>
</dbReference>
<gene>
    <name evidence="3" type="ORF">E5S66_04210</name>
</gene>
<organism evidence="3 4">
    <name type="scientific">Thermomonas fusca</name>
    <dbReference type="NCBI Taxonomy" id="215690"/>
    <lineage>
        <taxon>Bacteria</taxon>
        <taxon>Pseudomonadati</taxon>
        <taxon>Pseudomonadota</taxon>
        <taxon>Gammaproteobacteria</taxon>
        <taxon>Lysobacterales</taxon>
        <taxon>Lysobacteraceae</taxon>
        <taxon>Thermomonas</taxon>
    </lineage>
</organism>
<dbReference type="Pfam" id="PF13840">
    <property type="entry name" value="ACT_7"/>
    <property type="match status" value="1"/>
</dbReference>
<dbReference type="EMBL" id="SROY01000001">
    <property type="protein sequence ID" value="TLX23226.1"/>
    <property type="molecule type" value="Genomic_DNA"/>
</dbReference>
<sequence>MPLRLSLLPQTYVIARLAADAPVPAGVLEAAGFASVSRTADELSIVCPQEVAPPAPKLDGGWRTLKLHGPFAFDEVGILAALLAPLAEAGIGIFAVSTFDTDYLLVKATALPRAMATLRGAGHSLVE</sequence>
<dbReference type="PIRSF" id="PIRSF008459">
    <property type="entry name" value="UCP008459"/>
    <property type="match status" value="1"/>
</dbReference>
<protein>
    <submittedName>
        <fullName evidence="3">ACT domain-containing protein</fullName>
    </submittedName>
</protein>
<dbReference type="STRING" id="1123377.GCA_000423885_02577"/>
<evidence type="ECO:0000313" key="3">
    <source>
        <dbReference type="EMBL" id="TLX23226.1"/>
    </source>
</evidence>
<evidence type="ECO:0000259" key="2">
    <source>
        <dbReference type="Pfam" id="PF21631"/>
    </source>
</evidence>